<keyword evidence="1" id="KW-0732">Signal</keyword>
<accession>A0A319EGS6</accession>
<dbReference type="Proteomes" id="UP000248423">
    <property type="component" value="Unassembled WGS sequence"/>
</dbReference>
<dbReference type="VEuPathDB" id="FungiDB:BO78DRAFT_422094"/>
<proteinExistence type="predicted"/>
<dbReference type="EMBL" id="KZ826387">
    <property type="protein sequence ID" value="PYI02934.1"/>
    <property type="molecule type" value="Genomic_DNA"/>
</dbReference>
<dbReference type="AlphaFoldDB" id="A0A319EGS6"/>
<evidence type="ECO:0000313" key="3">
    <source>
        <dbReference type="Proteomes" id="UP000248423"/>
    </source>
</evidence>
<gene>
    <name evidence="2" type="ORF">BO78DRAFT_422094</name>
</gene>
<reference evidence="2 3" key="1">
    <citation type="submission" date="2018-02" db="EMBL/GenBank/DDBJ databases">
        <title>The genomes of Aspergillus section Nigri reveals drivers in fungal speciation.</title>
        <authorList>
            <consortium name="DOE Joint Genome Institute"/>
            <person name="Vesth T.C."/>
            <person name="Nybo J."/>
            <person name="Theobald S."/>
            <person name="Brandl J."/>
            <person name="Frisvad J.C."/>
            <person name="Nielsen K.F."/>
            <person name="Lyhne E.K."/>
            <person name="Kogle M.E."/>
            <person name="Kuo A."/>
            <person name="Riley R."/>
            <person name="Clum A."/>
            <person name="Nolan M."/>
            <person name="Lipzen A."/>
            <person name="Salamov A."/>
            <person name="Henrissat B."/>
            <person name="Wiebenga A."/>
            <person name="De vries R.P."/>
            <person name="Grigoriev I.V."/>
            <person name="Mortensen U.H."/>
            <person name="Andersen M.R."/>
            <person name="Baker S.E."/>
        </authorList>
    </citation>
    <scope>NUCLEOTIDE SEQUENCE [LARGE SCALE GENOMIC DNA]</scope>
    <source>
        <strain evidence="2 3">CBS 121057</strain>
    </source>
</reference>
<keyword evidence="3" id="KW-1185">Reference proteome</keyword>
<protein>
    <submittedName>
        <fullName evidence="2">Uncharacterized protein</fullName>
    </submittedName>
</protein>
<evidence type="ECO:0000256" key="1">
    <source>
        <dbReference type="SAM" id="SignalP"/>
    </source>
</evidence>
<organism evidence="2 3">
    <name type="scientific">Aspergillus sclerotiicarbonarius (strain CBS 121057 / IBT 28362)</name>
    <dbReference type="NCBI Taxonomy" id="1448318"/>
    <lineage>
        <taxon>Eukaryota</taxon>
        <taxon>Fungi</taxon>
        <taxon>Dikarya</taxon>
        <taxon>Ascomycota</taxon>
        <taxon>Pezizomycotina</taxon>
        <taxon>Eurotiomycetes</taxon>
        <taxon>Eurotiomycetidae</taxon>
        <taxon>Eurotiales</taxon>
        <taxon>Aspergillaceae</taxon>
        <taxon>Aspergillus</taxon>
        <taxon>Aspergillus subgen. Circumdati</taxon>
    </lineage>
</organism>
<evidence type="ECO:0000313" key="2">
    <source>
        <dbReference type="EMBL" id="PYI02934.1"/>
    </source>
</evidence>
<feature type="signal peptide" evidence="1">
    <location>
        <begin position="1"/>
        <end position="20"/>
    </location>
</feature>
<name>A0A319EGS6_ASPSB</name>
<sequence>MQFQLSTILLALGLVSQAAALNCYATLDICNWQCGDGEFPCSETSGAPAEDDESDVYMFSGPASAHPGNVAMGYMMDGTKPD</sequence>
<feature type="chain" id="PRO_5016460182" evidence="1">
    <location>
        <begin position="21"/>
        <end position="82"/>
    </location>
</feature>